<dbReference type="SMART" id="SM00315">
    <property type="entry name" value="RGS"/>
    <property type="match status" value="2"/>
</dbReference>
<sequence length="743" mass="87606">MSISSSSSEFSPDLSYFAVKCKICSKTGHGLHFGLETCRACAAFFRRTVVLNRKYKCRKRVGHCEILLEDDQNSKSPCKFCRFKKCLDMGMTSENVRTEQPIPEVDSPSTSSALSEREEQIAYNIAHPKTRGPAILLDINAIIKKSRTILETYYLPDEDSISHSNPLQRMVHSIQKLRSRQNWNPEFREKIEFIEMFYGWEAQMRDAATWLMYCNEFRGLPEHERIAIFKIVWAVWRRFERFTMTAKIFGQRCYDEKIYLHSHQYAIHVEAYSIDYSKVSDHGFDKFNNVFGGKMIQYYEIIVKPFLDLKLSETEITFILCQIVWNYAGRRLQGQTQAAGERFLEEISNNLHSYYEENSGSSGRIFGDSENPGNPQNYASRLARMMQIILSAALPWIPTDCFNTPVETISVLGDHWPEPEGQEWKVRTALICQEVFLEIVDQNQKDEEEREKSNEWKRTSDERVKRSKSLIIHEEWFRPACKMHIALDLSVLERMYEKLVEDVVPRDVYDEAQQIVFEKMREISYPEYLRSPMYREFHCEEHEADDAKAPQNDGDLLLNPMMLKPDPEICQNCGRHIVHNKTEPGLLASTLNSLWSIYSYLFPEKDTTNGVKICEIKLWSESFMYLMASYHGKRYFSELIKSDPELSNKFAFWKVVWDWMKIEDYDRDNEEMMKHIYDTFINQDSPTAVKLDQDMLDRINKKTEMEEWPEDIFDEAMRFSFFFLEREAYIAFQHSDIYKDLLK</sequence>
<evidence type="ECO:0000259" key="12">
    <source>
        <dbReference type="PROSITE" id="PS50132"/>
    </source>
</evidence>
<keyword evidence="6 11" id="KW-0805">Transcription regulation</keyword>
<dbReference type="CDD" id="cd06960">
    <property type="entry name" value="NR_DBD_HNF4A"/>
    <property type="match status" value="1"/>
</dbReference>
<evidence type="ECO:0000256" key="4">
    <source>
        <dbReference type="ARBA" id="ARBA00022771"/>
    </source>
</evidence>
<evidence type="ECO:0000259" key="13">
    <source>
        <dbReference type="PROSITE" id="PS51030"/>
    </source>
</evidence>
<feature type="domain" description="Nuclear receptor" evidence="13">
    <location>
        <begin position="18"/>
        <end position="98"/>
    </location>
</feature>
<dbReference type="PROSITE" id="PS51843">
    <property type="entry name" value="NR_LBD"/>
    <property type="match status" value="1"/>
</dbReference>
<dbReference type="SUPFAM" id="SSF48508">
    <property type="entry name" value="Nuclear receptor ligand-binding domain"/>
    <property type="match status" value="1"/>
</dbReference>
<dbReference type="GO" id="GO:0003700">
    <property type="term" value="F:DNA-binding transcription factor activity"/>
    <property type="evidence" value="ECO:0007669"/>
    <property type="project" value="InterPro"/>
</dbReference>
<dbReference type="SUPFAM" id="SSF48097">
    <property type="entry name" value="Regulator of G-protein signaling, RGS"/>
    <property type="match status" value="2"/>
</dbReference>
<dbReference type="EMBL" id="CP092624">
    <property type="protein sequence ID" value="UMM38331.1"/>
    <property type="molecule type" value="Genomic_DNA"/>
</dbReference>
<dbReference type="PRINTS" id="PR00047">
    <property type="entry name" value="STROIDFINGER"/>
</dbReference>
<dbReference type="PROSITE" id="PS50132">
    <property type="entry name" value="RGS"/>
    <property type="match status" value="2"/>
</dbReference>
<evidence type="ECO:0000256" key="11">
    <source>
        <dbReference type="RuleBase" id="RU004334"/>
    </source>
</evidence>
<dbReference type="Gene3D" id="1.10.565.10">
    <property type="entry name" value="Retinoid X Receptor"/>
    <property type="match status" value="1"/>
</dbReference>
<dbReference type="SMART" id="SM00430">
    <property type="entry name" value="HOLI"/>
    <property type="match status" value="1"/>
</dbReference>
<dbReference type="CDD" id="cd07440">
    <property type="entry name" value="RGS"/>
    <property type="match status" value="1"/>
</dbReference>
<feature type="domain" description="RGS" evidence="12">
    <location>
        <begin position="622"/>
        <end position="742"/>
    </location>
</feature>
<evidence type="ECO:0000256" key="3">
    <source>
        <dbReference type="ARBA" id="ARBA00022723"/>
    </source>
</evidence>
<name>A0AAE9JNH9_CAEBR</name>
<accession>A0AAE9JNH9</accession>
<evidence type="ECO:0000259" key="14">
    <source>
        <dbReference type="PROSITE" id="PS51843"/>
    </source>
</evidence>
<evidence type="ECO:0000256" key="6">
    <source>
        <dbReference type="ARBA" id="ARBA00023015"/>
    </source>
</evidence>
<dbReference type="GO" id="GO:0000978">
    <property type="term" value="F:RNA polymerase II cis-regulatory region sequence-specific DNA binding"/>
    <property type="evidence" value="ECO:0007669"/>
    <property type="project" value="InterPro"/>
</dbReference>
<dbReference type="InterPro" id="IPR035500">
    <property type="entry name" value="NHR-like_dom_sf"/>
</dbReference>
<dbReference type="PROSITE" id="PS51030">
    <property type="entry name" value="NUCLEAR_REC_DBD_2"/>
    <property type="match status" value="1"/>
</dbReference>
<evidence type="ECO:0000256" key="7">
    <source>
        <dbReference type="ARBA" id="ARBA00023125"/>
    </source>
</evidence>
<dbReference type="PROSITE" id="PS00031">
    <property type="entry name" value="NUCLEAR_REC_DBD_1"/>
    <property type="match status" value="1"/>
</dbReference>
<evidence type="ECO:0000256" key="8">
    <source>
        <dbReference type="ARBA" id="ARBA00023163"/>
    </source>
</evidence>
<evidence type="ECO:0000313" key="15">
    <source>
        <dbReference type="EMBL" id="UMM38331.1"/>
    </source>
</evidence>
<comment type="subcellular location">
    <subcellularLocation>
        <location evidence="1 11">Nucleus</location>
    </subcellularLocation>
</comment>
<dbReference type="PRINTS" id="PR01301">
    <property type="entry name" value="RGSPROTEIN"/>
</dbReference>
<keyword evidence="8 11" id="KW-0804">Transcription</keyword>
<evidence type="ECO:0000256" key="5">
    <source>
        <dbReference type="ARBA" id="ARBA00022833"/>
    </source>
</evidence>
<dbReference type="Gene3D" id="1.10.167.10">
    <property type="entry name" value="Regulator of G-protein Signalling 4, domain 2"/>
    <property type="match status" value="2"/>
</dbReference>
<dbReference type="SUPFAM" id="SSF57716">
    <property type="entry name" value="Glucocorticoid receptor-like (DNA-binding domain)"/>
    <property type="match status" value="1"/>
</dbReference>
<dbReference type="SMART" id="SM00399">
    <property type="entry name" value="ZnF_C4"/>
    <property type="match status" value="1"/>
</dbReference>
<evidence type="ECO:0000256" key="10">
    <source>
        <dbReference type="ARBA" id="ARBA00023242"/>
    </source>
</evidence>
<proteinExistence type="inferred from homology"/>
<dbReference type="InterPro" id="IPR044926">
    <property type="entry name" value="RGS_subdomain_2"/>
</dbReference>
<dbReference type="Pfam" id="PF00615">
    <property type="entry name" value="RGS"/>
    <property type="match status" value="2"/>
</dbReference>
<dbReference type="AlphaFoldDB" id="A0AAE9JNH9"/>
<dbReference type="PANTHER" id="PTHR45680">
    <property type="entry name" value="NUCLEAR HORMONE RECEPTOR FAMILY"/>
    <property type="match status" value="1"/>
</dbReference>
<organism evidence="15 16">
    <name type="scientific">Caenorhabditis briggsae</name>
    <dbReference type="NCBI Taxonomy" id="6238"/>
    <lineage>
        <taxon>Eukaryota</taxon>
        <taxon>Metazoa</taxon>
        <taxon>Ecdysozoa</taxon>
        <taxon>Nematoda</taxon>
        <taxon>Chromadorea</taxon>
        <taxon>Rhabditida</taxon>
        <taxon>Rhabditina</taxon>
        <taxon>Rhabditomorpha</taxon>
        <taxon>Rhabditoidea</taxon>
        <taxon>Rhabditidae</taxon>
        <taxon>Peloderinae</taxon>
        <taxon>Caenorhabditis</taxon>
    </lineage>
</organism>
<dbReference type="Proteomes" id="UP000829354">
    <property type="component" value="Chromosome V"/>
</dbReference>
<dbReference type="InterPro" id="IPR016137">
    <property type="entry name" value="RGS"/>
</dbReference>
<evidence type="ECO:0000256" key="2">
    <source>
        <dbReference type="ARBA" id="ARBA00005993"/>
    </source>
</evidence>
<keyword evidence="5 11" id="KW-0862">Zinc</keyword>
<evidence type="ECO:0000256" key="1">
    <source>
        <dbReference type="ARBA" id="ARBA00004123"/>
    </source>
</evidence>
<dbReference type="Pfam" id="PF00104">
    <property type="entry name" value="Hormone_recep"/>
    <property type="match status" value="1"/>
</dbReference>
<keyword evidence="9 11" id="KW-0675">Receptor</keyword>
<keyword evidence="10 11" id="KW-0539">Nucleus</keyword>
<dbReference type="GO" id="GO:0008270">
    <property type="term" value="F:zinc ion binding"/>
    <property type="evidence" value="ECO:0007669"/>
    <property type="project" value="UniProtKB-KW"/>
</dbReference>
<keyword evidence="16" id="KW-1185">Reference proteome</keyword>
<dbReference type="InterPro" id="IPR000536">
    <property type="entry name" value="Nucl_hrmn_rcpt_lig-bd"/>
</dbReference>
<keyword evidence="4 11" id="KW-0863">Zinc-finger</keyword>
<feature type="domain" description="NR LBD" evidence="14">
    <location>
        <begin position="156"/>
        <end position="427"/>
    </location>
</feature>
<dbReference type="PANTHER" id="PTHR45680:SF31">
    <property type="entry name" value="NR LBD DOMAIN-CONTAINING PROTEIN-RELATED"/>
    <property type="match status" value="1"/>
</dbReference>
<gene>
    <name evidence="15" type="ORF">L5515_009787</name>
</gene>
<evidence type="ECO:0000256" key="9">
    <source>
        <dbReference type="ARBA" id="ARBA00023170"/>
    </source>
</evidence>
<protein>
    <submittedName>
        <fullName evidence="15">Uncharacterized protein</fullName>
    </submittedName>
</protein>
<dbReference type="InterPro" id="IPR036305">
    <property type="entry name" value="RGS_sf"/>
</dbReference>
<feature type="domain" description="RGS" evidence="12">
    <location>
        <begin position="436"/>
        <end position="538"/>
    </location>
</feature>
<dbReference type="InterPro" id="IPR001628">
    <property type="entry name" value="Znf_hrmn_rcpt"/>
</dbReference>
<dbReference type="InterPro" id="IPR049636">
    <property type="entry name" value="HNF4-like_DBD"/>
</dbReference>
<dbReference type="Pfam" id="PF00105">
    <property type="entry name" value="zf-C4"/>
    <property type="match status" value="1"/>
</dbReference>
<keyword evidence="7 11" id="KW-0238">DNA-binding</keyword>
<dbReference type="InterPro" id="IPR051152">
    <property type="entry name" value="C.elegans_Orphan_NR"/>
</dbReference>
<dbReference type="GO" id="GO:0005634">
    <property type="term" value="C:nucleus"/>
    <property type="evidence" value="ECO:0007669"/>
    <property type="project" value="UniProtKB-SubCell"/>
</dbReference>
<evidence type="ECO:0000313" key="16">
    <source>
        <dbReference type="Proteomes" id="UP000829354"/>
    </source>
</evidence>
<dbReference type="InterPro" id="IPR013088">
    <property type="entry name" value="Znf_NHR/GATA"/>
</dbReference>
<dbReference type="Gene3D" id="3.30.50.10">
    <property type="entry name" value="Erythroid Transcription Factor GATA-1, subunit A"/>
    <property type="match status" value="1"/>
</dbReference>
<reference evidence="15 16" key="1">
    <citation type="submission" date="2022-04" db="EMBL/GenBank/DDBJ databases">
        <title>Chromosome-level reference genomes for two strains of Caenorhabditis briggsae: an improved platform for comparative genomics.</title>
        <authorList>
            <person name="Stevens L."/>
            <person name="Andersen E."/>
        </authorList>
    </citation>
    <scope>NUCLEOTIDE SEQUENCE [LARGE SCALE GENOMIC DNA]</scope>
    <source>
        <strain evidence="15">VX34</strain>
        <tissue evidence="15">Whole-organism</tissue>
    </source>
</reference>
<keyword evidence="3 11" id="KW-0479">Metal-binding</keyword>
<comment type="similarity">
    <text evidence="2 11">Belongs to the nuclear hormone receptor family.</text>
</comment>